<feature type="transmembrane region" description="Helical" evidence="2">
    <location>
        <begin position="57"/>
        <end position="78"/>
    </location>
</feature>
<feature type="transmembrane region" description="Helical" evidence="2">
    <location>
        <begin position="28"/>
        <end position="45"/>
    </location>
</feature>
<feature type="compositionally biased region" description="Low complexity" evidence="1">
    <location>
        <begin position="87"/>
        <end position="107"/>
    </location>
</feature>
<dbReference type="Proteomes" id="UP000007820">
    <property type="component" value="Unassembled WGS sequence"/>
</dbReference>
<keyword evidence="2" id="KW-0472">Membrane</keyword>
<protein>
    <submittedName>
        <fullName evidence="3">Uncharacterized protein</fullName>
    </submittedName>
</protein>
<feature type="region of interest" description="Disordered" evidence="1">
    <location>
        <begin position="87"/>
        <end position="108"/>
    </location>
</feature>
<dbReference type="Pfam" id="PF18979">
    <property type="entry name" value="DUF5715"/>
    <property type="match status" value="1"/>
</dbReference>
<evidence type="ECO:0000256" key="2">
    <source>
        <dbReference type="SAM" id="Phobius"/>
    </source>
</evidence>
<organism evidence="3 4">
    <name type="scientific">Prevotella dentalis (strain ATCC 49559 / DSM 3688 / JCM 13448 / NCTC 12043 / ES 2772)</name>
    <name type="common">Mitsuokella dentalis</name>
    <dbReference type="NCBI Taxonomy" id="908937"/>
    <lineage>
        <taxon>Bacteria</taxon>
        <taxon>Pseudomonadati</taxon>
        <taxon>Bacteroidota</taxon>
        <taxon>Bacteroidia</taxon>
        <taxon>Bacteroidales</taxon>
        <taxon>Prevotellaceae</taxon>
        <taxon>Prevotella</taxon>
    </lineage>
</organism>
<evidence type="ECO:0000313" key="4">
    <source>
        <dbReference type="Proteomes" id="UP000007820"/>
    </source>
</evidence>
<dbReference type="EMBL" id="AFPW01000001">
    <property type="protein sequence ID" value="EGQ17790.1"/>
    <property type="molecule type" value="Genomic_DNA"/>
</dbReference>
<evidence type="ECO:0000313" key="3">
    <source>
        <dbReference type="EMBL" id="EGQ17790.1"/>
    </source>
</evidence>
<accession>F9CZV7</accession>
<evidence type="ECO:0000256" key="1">
    <source>
        <dbReference type="SAM" id="MobiDB-lite"/>
    </source>
</evidence>
<gene>
    <name evidence="3" type="ORF">HMPREF9136_0134</name>
</gene>
<dbReference type="STRING" id="908937.Prede_0623"/>
<comment type="caution">
    <text evidence="3">The sequence shown here is derived from an EMBL/GenBank/DDBJ whole genome shotgun (WGS) entry which is preliminary data.</text>
</comment>
<keyword evidence="2" id="KW-0812">Transmembrane</keyword>
<proteinExistence type="predicted"/>
<name>F9CZV7_PREDD</name>
<sequence length="328" mass="37131">MMWNIDVAKLQENCELQVDLVRNLSERLPFFQCFCFVFLPIYAIFAHEMKITKRRYLEGFLAVTLLLALVRCIFPSVAAHRSAAGALSSTDSGSATDSDAIATAEASQPTRRDSIALVRTIPHRQGTSSSRFFHPDGSLVKNRILSVPGYSKSFPDQQDVQFAAANKWGVSPVTDREEAERRKTELVYVGSNPYFHVDKLRNSIPYLVPRASVLLQDIGRNFFDSLQIKGIPLHKLIVTSVLRSKSDVEKLRGHNGNATQNSCHLYGTTFDVCYNRYKTVEAPGEQRRAVRNDTLKYVLAEVLRDMRESGRCYIKYEVKQGCFHITVR</sequence>
<dbReference type="AlphaFoldDB" id="F9CZV7"/>
<dbReference type="InterPro" id="IPR043769">
    <property type="entry name" value="DUF5715"/>
</dbReference>
<keyword evidence="2" id="KW-1133">Transmembrane helix</keyword>
<dbReference type="eggNOG" id="ENOG502ZX6Q">
    <property type="taxonomic scope" value="Bacteria"/>
</dbReference>
<reference evidence="3 4" key="1">
    <citation type="submission" date="2011-04" db="EMBL/GenBank/DDBJ databases">
        <authorList>
            <person name="Muzny D."/>
            <person name="Qin X."/>
            <person name="Deng J."/>
            <person name="Jiang H."/>
            <person name="Liu Y."/>
            <person name="Qu J."/>
            <person name="Song X.-Z."/>
            <person name="Zhang L."/>
            <person name="Thornton R."/>
            <person name="Coyle M."/>
            <person name="Francisco L."/>
            <person name="Jackson L."/>
            <person name="Javaid M."/>
            <person name="Korchina V."/>
            <person name="Kovar C."/>
            <person name="Mata R."/>
            <person name="Mathew T."/>
            <person name="Ngo R."/>
            <person name="Nguyen L."/>
            <person name="Nguyen N."/>
            <person name="Okwuonu G."/>
            <person name="Ongeri F."/>
            <person name="Pham C."/>
            <person name="Simmons D."/>
            <person name="Wilczek-Boney K."/>
            <person name="Hale W."/>
            <person name="Jakkamsetti A."/>
            <person name="Pham P."/>
            <person name="Ruth R."/>
            <person name="San Lucas F."/>
            <person name="Warren J."/>
            <person name="Zhang J."/>
            <person name="Zhao Z."/>
            <person name="Zhou C."/>
            <person name="Zhu D."/>
            <person name="Lee S."/>
            <person name="Bess C."/>
            <person name="Blankenburg K."/>
            <person name="Forbes L."/>
            <person name="Fu Q."/>
            <person name="Gubbala S."/>
            <person name="Hirani K."/>
            <person name="Jayaseelan J.C."/>
            <person name="Lara F."/>
            <person name="Munidasa M."/>
            <person name="Palculict T."/>
            <person name="Patil S."/>
            <person name="Pu L.-L."/>
            <person name="Saada N."/>
            <person name="Tang L."/>
            <person name="Weissenberger G."/>
            <person name="Zhu Y."/>
            <person name="Hemphill L."/>
            <person name="Shang Y."/>
            <person name="Youmans B."/>
            <person name="Ayvaz T."/>
            <person name="Ross M."/>
            <person name="Santibanez J."/>
            <person name="Aqrawi P."/>
            <person name="Gross S."/>
            <person name="Joshi V."/>
            <person name="Fowler G."/>
            <person name="Nazareth L."/>
            <person name="Reid J."/>
            <person name="Worley K."/>
            <person name="Petrosino J."/>
            <person name="Highlander S."/>
            <person name="Gibbs R."/>
        </authorList>
    </citation>
    <scope>NUCLEOTIDE SEQUENCE [LARGE SCALE GENOMIC DNA]</scope>
    <source>
        <strain evidence="3 4">DSM 3688</strain>
    </source>
</reference>